<reference evidence="1 2" key="1">
    <citation type="submission" date="2016-05" db="EMBL/GenBank/DDBJ databases">
        <title>A degradative enzymes factory behind the ericoid mycorrhizal symbiosis.</title>
        <authorList>
            <consortium name="DOE Joint Genome Institute"/>
            <person name="Martino E."/>
            <person name="Morin E."/>
            <person name="Grelet G."/>
            <person name="Kuo A."/>
            <person name="Kohler A."/>
            <person name="Daghino S."/>
            <person name="Barry K."/>
            <person name="Choi C."/>
            <person name="Cichocki N."/>
            <person name="Clum A."/>
            <person name="Copeland A."/>
            <person name="Hainaut M."/>
            <person name="Haridas S."/>
            <person name="Labutti K."/>
            <person name="Lindquist E."/>
            <person name="Lipzen A."/>
            <person name="Khouja H.-R."/>
            <person name="Murat C."/>
            <person name="Ohm R."/>
            <person name="Olson A."/>
            <person name="Spatafora J."/>
            <person name="Veneault-Fourrey C."/>
            <person name="Henrissat B."/>
            <person name="Grigoriev I."/>
            <person name="Martin F."/>
            <person name="Perotto S."/>
        </authorList>
    </citation>
    <scope>NUCLEOTIDE SEQUENCE [LARGE SCALE GENOMIC DNA]</scope>
    <source>
        <strain evidence="1 2">UAMH 7357</strain>
    </source>
</reference>
<gene>
    <name evidence="1" type="ORF">NA56DRAFT_707680</name>
</gene>
<keyword evidence="2" id="KW-1185">Reference proteome</keyword>
<sequence length="195" mass="21569">MTLRAARRGSMGSSAMSHELLTSVIPSLPEPLQPQPLTIQNLYTNSQKYIYIRVSTPLFMLVPCNLHLKQQQSVSQSIIPSPNKYPRLQTTVDHNSNCLKFGTGAQTHPKTCNVTIDIFRGGQLVKGKVEEYEWEDDYQEEGKSSDAIIVLLNDAGPVGDAADGGDFMPLVAVEEVGESRYIMERVVRINLASMS</sequence>
<dbReference type="Proteomes" id="UP000235672">
    <property type="component" value="Unassembled WGS sequence"/>
</dbReference>
<organism evidence="1 2">
    <name type="scientific">Hyaloscypha hepaticicola</name>
    <dbReference type="NCBI Taxonomy" id="2082293"/>
    <lineage>
        <taxon>Eukaryota</taxon>
        <taxon>Fungi</taxon>
        <taxon>Dikarya</taxon>
        <taxon>Ascomycota</taxon>
        <taxon>Pezizomycotina</taxon>
        <taxon>Leotiomycetes</taxon>
        <taxon>Helotiales</taxon>
        <taxon>Hyaloscyphaceae</taxon>
        <taxon>Hyaloscypha</taxon>
    </lineage>
</organism>
<accession>A0A2J6PU32</accession>
<dbReference type="EMBL" id="KZ613499">
    <property type="protein sequence ID" value="PMD17550.1"/>
    <property type="molecule type" value="Genomic_DNA"/>
</dbReference>
<evidence type="ECO:0000313" key="2">
    <source>
        <dbReference type="Proteomes" id="UP000235672"/>
    </source>
</evidence>
<name>A0A2J6PU32_9HELO</name>
<proteinExistence type="predicted"/>
<evidence type="ECO:0000313" key="1">
    <source>
        <dbReference type="EMBL" id="PMD17550.1"/>
    </source>
</evidence>
<dbReference type="AlphaFoldDB" id="A0A2J6PU32"/>
<protein>
    <submittedName>
        <fullName evidence="1">Uncharacterized protein</fullName>
    </submittedName>
</protein>